<reference evidence="2" key="1">
    <citation type="submission" date="2023-07" db="EMBL/GenBank/DDBJ databases">
        <title>draft genome sequence of fig (Ficus carica).</title>
        <authorList>
            <person name="Takahashi T."/>
            <person name="Nishimura K."/>
        </authorList>
    </citation>
    <scope>NUCLEOTIDE SEQUENCE</scope>
</reference>
<keyword evidence="1" id="KW-0812">Transmembrane</keyword>
<gene>
    <name evidence="2" type="ORF">TIFTF001_035753</name>
</gene>
<dbReference type="AlphaFoldDB" id="A0AA88E261"/>
<sequence>MGLWRDRRDGSLIWFCWCFVANMVGFVTVFGDGVAFFPATELKSPMMGNGSSGGKGHEK</sequence>
<keyword evidence="1" id="KW-0472">Membrane</keyword>
<feature type="transmembrane region" description="Helical" evidence="1">
    <location>
        <begin position="12"/>
        <end position="37"/>
    </location>
</feature>
<protein>
    <submittedName>
        <fullName evidence="2">Uncharacterized protein</fullName>
    </submittedName>
</protein>
<comment type="caution">
    <text evidence="2">The sequence shown here is derived from an EMBL/GenBank/DDBJ whole genome shotgun (WGS) entry which is preliminary data.</text>
</comment>
<keyword evidence="3" id="KW-1185">Reference proteome</keyword>
<proteinExistence type="predicted"/>
<keyword evidence="1" id="KW-1133">Transmembrane helix</keyword>
<dbReference type="Proteomes" id="UP001187192">
    <property type="component" value="Unassembled WGS sequence"/>
</dbReference>
<name>A0AA88E261_FICCA</name>
<evidence type="ECO:0000313" key="3">
    <source>
        <dbReference type="Proteomes" id="UP001187192"/>
    </source>
</evidence>
<accession>A0AA88E261</accession>
<organism evidence="2 3">
    <name type="scientific">Ficus carica</name>
    <name type="common">Common fig</name>
    <dbReference type="NCBI Taxonomy" id="3494"/>
    <lineage>
        <taxon>Eukaryota</taxon>
        <taxon>Viridiplantae</taxon>
        <taxon>Streptophyta</taxon>
        <taxon>Embryophyta</taxon>
        <taxon>Tracheophyta</taxon>
        <taxon>Spermatophyta</taxon>
        <taxon>Magnoliopsida</taxon>
        <taxon>eudicotyledons</taxon>
        <taxon>Gunneridae</taxon>
        <taxon>Pentapetalae</taxon>
        <taxon>rosids</taxon>
        <taxon>fabids</taxon>
        <taxon>Rosales</taxon>
        <taxon>Moraceae</taxon>
        <taxon>Ficeae</taxon>
        <taxon>Ficus</taxon>
    </lineage>
</organism>
<evidence type="ECO:0000313" key="2">
    <source>
        <dbReference type="EMBL" id="GMN66692.1"/>
    </source>
</evidence>
<dbReference type="EMBL" id="BTGU01000353">
    <property type="protein sequence ID" value="GMN66692.1"/>
    <property type="molecule type" value="Genomic_DNA"/>
</dbReference>
<evidence type="ECO:0000256" key="1">
    <source>
        <dbReference type="SAM" id="Phobius"/>
    </source>
</evidence>